<dbReference type="STRING" id="47312.SAMN04489765_0954"/>
<organism evidence="10 11">
    <name type="scientific">Tsukamurella pulmonis</name>
    <dbReference type="NCBI Taxonomy" id="47312"/>
    <lineage>
        <taxon>Bacteria</taxon>
        <taxon>Bacillati</taxon>
        <taxon>Actinomycetota</taxon>
        <taxon>Actinomycetes</taxon>
        <taxon>Mycobacteriales</taxon>
        <taxon>Tsukamurellaceae</taxon>
        <taxon>Tsukamurella</taxon>
    </lineage>
</organism>
<feature type="transmembrane region" description="Helical" evidence="7">
    <location>
        <begin position="314"/>
        <end position="334"/>
    </location>
</feature>
<feature type="transmembrane region" description="Helical" evidence="7">
    <location>
        <begin position="273"/>
        <end position="294"/>
    </location>
</feature>
<keyword evidence="3 7" id="KW-0812">Transmembrane</keyword>
<comment type="subcellular location">
    <subcellularLocation>
        <location evidence="1">Cell membrane</location>
        <topology evidence="1">Multi-pass membrane protein</topology>
    </subcellularLocation>
</comment>
<keyword evidence="11" id="KW-1185">Reference proteome</keyword>
<dbReference type="InterPro" id="IPR024528">
    <property type="entry name" value="ThrE_2"/>
</dbReference>
<dbReference type="RefSeq" id="WP_068533425.1">
    <property type="nucleotide sequence ID" value="NZ_LSRH01000021.1"/>
</dbReference>
<dbReference type="PANTHER" id="PTHR34390">
    <property type="entry name" value="UPF0442 PROTEIN YJJB-RELATED"/>
    <property type="match status" value="1"/>
</dbReference>
<dbReference type="PANTHER" id="PTHR34390:SF2">
    <property type="entry name" value="SUCCINATE TRANSPORTER SUBUNIT YJJP-RELATED"/>
    <property type="match status" value="1"/>
</dbReference>
<feature type="transmembrane region" description="Helical" evidence="7">
    <location>
        <begin position="366"/>
        <end position="385"/>
    </location>
</feature>
<dbReference type="Proteomes" id="UP000183053">
    <property type="component" value="Unassembled WGS sequence"/>
</dbReference>
<evidence type="ECO:0000256" key="4">
    <source>
        <dbReference type="ARBA" id="ARBA00022989"/>
    </source>
</evidence>
<keyword evidence="2" id="KW-1003">Cell membrane</keyword>
<feature type="transmembrane region" description="Helical" evidence="7">
    <location>
        <begin position="210"/>
        <end position="228"/>
    </location>
</feature>
<evidence type="ECO:0000256" key="7">
    <source>
        <dbReference type="SAM" id="Phobius"/>
    </source>
</evidence>
<feature type="domain" description="Threonine/Serine exporter ThrE" evidence="9">
    <location>
        <begin position="326"/>
        <end position="446"/>
    </location>
</feature>
<evidence type="ECO:0000256" key="3">
    <source>
        <dbReference type="ARBA" id="ARBA00022692"/>
    </source>
</evidence>
<reference evidence="11" key="1">
    <citation type="submission" date="2016-10" db="EMBL/GenBank/DDBJ databases">
        <authorList>
            <person name="Varghese N."/>
            <person name="Submissions S."/>
        </authorList>
    </citation>
    <scope>NUCLEOTIDE SEQUENCE [LARGE SCALE GENOMIC DNA]</scope>
    <source>
        <strain evidence="11">DSM 44142</strain>
    </source>
</reference>
<dbReference type="InterPro" id="IPR010619">
    <property type="entry name" value="ThrE-like_N"/>
</dbReference>
<proteinExistence type="inferred from homology"/>
<evidence type="ECO:0000259" key="8">
    <source>
        <dbReference type="Pfam" id="PF06738"/>
    </source>
</evidence>
<keyword evidence="4 7" id="KW-1133">Transmembrane helix</keyword>
<dbReference type="GO" id="GO:0005886">
    <property type="term" value="C:plasma membrane"/>
    <property type="evidence" value="ECO:0007669"/>
    <property type="project" value="UniProtKB-SubCell"/>
</dbReference>
<name>A0A1H1C0W8_9ACTN</name>
<feature type="transmembrane region" description="Helical" evidence="7">
    <location>
        <begin position="165"/>
        <end position="198"/>
    </location>
</feature>
<dbReference type="Pfam" id="PF06738">
    <property type="entry name" value="ThrE"/>
    <property type="match status" value="1"/>
</dbReference>
<feature type="transmembrane region" description="Helical" evidence="7">
    <location>
        <begin position="341"/>
        <end position="360"/>
    </location>
</feature>
<keyword evidence="5 7" id="KW-0472">Membrane</keyword>
<feature type="transmembrane region" description="Helical" evidence="7">
    <location>
        <begin position="392"/>
        <end position="413"/>
    </location>
</feature>
<evidence type="ECO:0000256" key="5">
    <source>
        <dbReference type="ARBA" id="ARBA00023136"/>
    </source>
</evidence>
<gene>
    <name evidence="10" type="ORF">SAMN04489765_0954</name>
</gene>
<accession>A0A1H1C0W8</accession>
<dbReference type="AlphaFoldDB" id="A0A1H1C0W8"/>
<evidence type="ECO:0000256" key="2">
    <source>
        <dbReference type="ARBA" id="ARBA00022475"/>
    </source>
</evidence>
<dbReference type="GO" id="GO:0015744">
    <property type="term" value="P:succinate transport"/>
    <property type="evidence" value="ECO:0007669"/>
    <property type="project" value="TreeGrafter"/>
</dbReference>
<dbReference type="GO" id="GO:0022857">
    <property type="term" value="F:transmembrane transporter activity"/>
    <property type="evidence" value="ECO:0007669"/>
    <property type="project" value="InterPro"/>
</dbReference>
<protein>
    <submittedName>
        <fullName evidence="10">Uncharacterized membrane protein YjjP, DUF1212 family</fullName>
    </submittedName>
</protein>
<dbReference type="InterPro" id="IPR050539">
    <property type="entry name" value="ThrE_Dicarb/AminoAcid_Exp"/>
</dbReference>
<feature type="domain" description="Threonine/serine exporter-like N-terminal" evidence="8">
    <location>
        <begin position="52"/>
        <end position="296"/>
    </location>
</feature>
<feature type="transmembrane region" description="Helical" evidence="7">
    <location>
        <begin position="240"/>
        <end position="261"/>
    </location>
</feature>
<dbReference type="EMBL" id="FNLF01000002">
    <property type="protein sequence ID" value="SDQ57690.1"/>
    <property type="molecule type" value="Genomic_DNA"/>
</dbReference>
<dbReference type="Pfam" id="PF12821">
    <property type="entry name" value="ThrE_2"/>
    <property type="match status" value="1"/>
</dbReference>
<evidence type="ECO:0000313" key="11">
    <source>
        <dbReference type="Proteomes" id="UP000183053"/>
    </source>
</evidence>
<evidence type="ECO:0000256" key="1">
    <source>
        <dbReference type="ARBA" id="ARBA00004651"/>
    </source>
</evidence>
<dbReference type="OrthoDB" id="9763957at2"/>
<feature type="transmembrane region" description="Helical" evidence="7">
    <location>
        <begin position="425"/>
        <end position="449"/>
    </location>
</feature>
<evidence type="ECO:0000313" key="10">
    <source>
        <dbReference type="EMBL" id="SDQ57690.1"/>
    </source>
</evidence>
<evidence type="ECO:0000259" key="9">
    <source>
        <dbReference type="Pfam" id="PF12821"/>
    </source>
</evidence>
<comment type="similarity">
    <text evidence="6">Belongs to the ThrE exporter (TC 2.A.79) family.</text>
</comment>
<evidence type="ECO:0000256" key="6">
    <source>
        <dbReference type="ARBA" id="ARBA00034125"/>
    </source>
</evidence>
<sequence>MKPAFRDRLAQAVQAVTGRNAATVDTAGMPVLTPLQPVDLRDNETVGEVLEVAMKVGEVLLDSGTGAVDTEAQVRYVAATYGIDDVTVTVTYNAITVSVQRGRGLPPSTYIRTVNHRSLDYTRLSQVDTLVRRIGRGRIRPDQALTALESLVTAGHPYPRAVATFGWALMAGALTLLLGGKFILAGVAFVSTAMIYAVNVRLSQWGLPYFFQQVVGGFLATLPAALIYRLSIEFGWDIQPYRVIVAGIIVLMSGLSLVGSVQDAITGAPVTGAARFFEVLVFTGGVVAGVGMALRVTSQLGATLPPLQQQPFDYAPLPILVVTGGVAAAAFALAGYAQIRALTASFLAGCFGALVAGATLNLGLGPIVSSVVASTVVGLAGGLLARRAVVPPLIVAVAGITPLVPGLAVYRGLSELMEGQTTSALTNLATALTVGCALAAGVTLGEWVARTIRRPHLPPNLKPHITGITLRRVRE</sequence>